<dbReference type="EMBL" id="JBHUCJ010000003">
    <property type="protein sequence ID" value="MFD3222427.1"/>
    <property type="molecule type" value="Genomic_DNA"/>
</dbReference>
<gene>
    <name evidence="1" type="ORF">ACFPK4_02690</name>
</gene>
<evidence type="ECO:0000313" key="2">
    <source>
        <dbReference type="Proteomes" id="UP001598201"/>
    </source>
</evidence>
<sequence>MHDAWTNAEEKAALIQDSAFTAGIHIEEVIAVSLALGAEITVNKRRYIASQDGDLFSVGQKFNIQKQNTRLERLHRFMKNRMTAHWNKD</sequence>
<accession>A0ABW6C495</accession>
<dbReference type="RefSeq" id="WP_379671590.1">
    <property type="nucleotide sequence ID" value="NZ_JBHUCJ010000003.1"/>
</dbReference>
<keyword evidence="2" id="KW-1185">Reference proteome</keyword>
<evidence type="ECO:0000313" key="1">
    <source>
        <dbReference type="EMBL" id="MFD3222427.1"/>
    </source>
</evidence>
<name>A0ABW6C495_RAHSY</name>
<reference evidence="1 2" key="1">
    <citation type="submission" date="2024-09" db="EMBL/GenBank/DDBJ databases">
        <title>Genomes of Rahnella.</title>
        <authorList>
            <person name="Mnguni F.C."/>
            <person name="Shin G.Y."/>
            <person name="Coutinho T."/>
        </authorList>
    </citation>
    <scope>NUCLEOTIDE SEQUENCE [LARGE SCALE GENOMIC DNA]</scope>
    <source>
        <strain evidence="1 2">20WA0057</strain>
    </source>
</reference>
<organism evidence="1 2">
    <name type="scientific">Rahnella sp. (strain Y9602)</name>
    <dbReference type="NCBI Taxonomy" id="2703885"/>
    <lineage>
        <taxon>Bacteria</taxon>
        <taxon>Pseudomonadati</taxon>
        <taxon>Pseudomonadota</taxon>
        <taxon>Gammaproteobacteria</taxon>
        <taxon>Enterobacterales</taxon>
        <taxon>Yersiniaceae</taxon>
        <taxon>Rahnella</taxon>
    </lineage>
</organism>
<protein>
    <submittedName>
        <fullName evidence="1">Uncharacterized protein</fullName>
    </submittedName>
</protein>
<proteinExistence type="predicted"/>
<dbReference type="Proteomes" id="UP001598201">
    <property type="component" value="Unassembled WGS sequence"/>
</dbReference>
<comment type="caution">
    <text evidence="1">The sequence shown here is derived from an EMBL/GenBank/DDBJ whole genome shotgun (WGS) entry which is preliminary data.</text>
</comment>